<keyword evidence="2" id="KW-0732">Signal</keyword>
<feature type="signal peptide" evidence="2">
    <location>
        <begin position="1"/>
        <end position="15"/>
    </location>
</feature>
<dbReference type="AlphaFoldDB" id="A0A6M2DA80"/>
<evidence type="ECO:0008006" key="4">
    <source>
        <dbReference type="Google" id="ProtNLM"/>
    </source>
</evidence>
<feature type="transmembrane region" description="Helical" evidence="1">
    <location>
        <begin position="25"/>
        <end position="45"/>
    </location>
</feature>
<organism evidence="3">
    <name type="scientific">Rhipicephalus microplus</name>
    <name type="common">Cattle tick</name>
    <name type="synonym">Boophilus microplus</name>
    <dbReference type="NCBI Taxonomy" id="6941"/>
    <lineage>
        <taxon>Eukaryota</taxon>
        <taxon>Metazoa</taxon>
        <taxon>Ecdysozoa</taxon>
        <taxon>Arthropoda</taxon>
        <taxon>Chelicerata</taxon>
        <taxon>Arachnida</taxon>
        <taxon>Acari</taxon>
        <taxon>Parasitiformes</taxon>
        <taxon>Ixodida</taxon>
        <taxon>Ixodoidea</taxon>
        <taxon>Ixodidae</taxon>
        <taxon>Rhipicephalinae</taxon>
        <taxon>Rhipicephalus</taxon>
        <taxon>Boophilus</taxon>
    </lineage>
</organism>
<evidence type="ECO:0000313" key="3">
    <source>
        <dbReference type="EMBL" id="NOV43223.1"/>
    </source>
</evidence>
<evidence type="ECO:0000256" key="1">
    <source>
        <dbReference type="SAM" id="Phobius"/>
    </source>
</evidence>
<keyword evidence="1" id="KW-1133">Transmembrane helix</keyword>
<sequence>MFCFFFFFFWCEVAAFVVQILLSMKVCFSLCLIICFGNLLLTVLLRAHRMYQLINEWNCSHFIGHGGRFSVSVKPCKYYAL</sequence>
<reference evidence="3" key="1">
    <citation type="submission" date="2019-09" db="EMBL/GenBank/DDBJ databases">
        <title>Organ-specific transcriptomic study of the physiology of the cattle tick, Rhipicephalus microplus.</title>
        <authorList>
            <person name="Tirloni L."/>
            <person name="Braz G."/>
            <person name="Gandara A.C.P."/>
            <person name="Sabadin G.A."/>
            <person name="da Silva R.M."/>
            <person name="Guizzo M.G."/>
            <person name="Machado J.A."/>
            <person name="Costa E.P."/>
            <person name="Gomes H.F."/>
            <person name="Moraes J."/>
            <person name="Mota M.B.S."/>
            <person name="Mesquita R.D."/>
            <person name="Alvarenga P.H."/>
            <person name="Alves F."/>
            <person name="Seixas A."/>
            <person name="da Fonseca R.N."/>
            <person name="Fogaca A."/>
            <person name="Logullo C."/>
            <person name="Tanaka A."/>
            <person name="Daffre S."/>
            <person name="Termignoni C."/>
            <person name="Vaz I.S.Jr."/>
            <person name="Oliveira P.L."/>
            <person name="Ribeiro J.M."/>
        </authorList>
    </citation>
    <scope>NUCLEOTIDE SEQUENCE</scope>
    <source>
        <strain evidence="3">Porto Alegre</strain>
    </source>
</reference>
<keyword evidence="1" id="KW-0812">Transmembrane</keyword>
<name>A0A6M2DA80_RHIMP</name>
<proteinExistence type="predicted"/>
<keyword evidence="1" id="KW-0472">Membrane</keyword>
<accession>A0A6M2DA80</accession>
<feature type="chain" id="PRO_5027069285" description="Secreted protein" evidence="2">
    <location>
        <begin position="16"/>
        <end position="81"/>
    </location>
</feature>
<protein>
    <recommendedName>
        <fullName evidence="4">Secreted protein</fullName>
    </recommendedName>
</protein>
<evidence type="ECO:0000256" key="2">
    <source>
        <dbReference type="SAM" id="SignalP"/>
    </source>
</evidence>
<dbReference type="EMBL" id="GHWJ01010486">
    <property type="protein sequence ID" value="NOV43223.1"/>
    <property type="molecule type" value="Transcribed_RNA"/>
</dbReference>